<comment type="similarity">
    <text evidence="1 4">Belongs to the glycerate kinase type-1 family.</text>
</comment>
<evidence type="ECO:0000313" key="5">
    <source>
        <dbReference type="EMBL" id="MCG2616111.1"/>
    </source>
</evidence>
<evidence type="ECO:0000256" key="4">
    <source>
        <dbReference type="PIRNR" id="PIRNR006078"/>
    </source>
</evidence>
<keyword evidence="6" id="KW-1185">Reference proteome</keyword>
<protein>
    <submittedName>
        <fullName evidence="5">Glycerate kinase</fullName>
    </submittedName>
</protein>
<evidence type="ECO:0000256" key="2">
    <source>
        <dbReference type="ARBA" id="ARBA00022679"/>
    </source>
</evidence>
<sequence length="379" mass="40480">MKIIIAPDKFKGSLTSEDVCKAIEEGIVSVREEALEILRFPMADGGDGFNIVLQHYFHTETIEVDTVDPLGRPIKAPYQWNAETKVAIIEMATASGLVLLEPEERNPLHTSTYGTGLLLKDALTRGATRVILGLGGSATNDAGIGILSALGFSFISETGKELEPTGGNLSLVHSIVSPDRLPEISFQIAADVENPLYGAKGAAYVYGPQKGADQEMVKQLDNGLRNFAQLIEARRSVDIASFPGAGAAGGIAAGLSAFFKLDMSKGVELVLQANKLEDELHNADLLITGEGRIDDQSGSGKVVGTIASLAKKYKIPCIAFCGLLEASKEELEDLGVTEAFAIAAPDRSAEENMKNGYTLLKATVIQYFGESFKFKQPNK</sequence>
<dbReference type="InterPro" id="IPR018197">
    <property type="entry name" value="Glycerate_kinase_RE-like"/>
</dbReference>
<dbReference type="InterPro" id="IPR036129">
    <property type="entry name" value="Glycerate_kinase_sf"/>
</dbReference>
<name>A0ABS9KUU8_9BACT</name>
<dbReference type="EMBL" id="JAKLTR010000011">
    <property type="protein sequence ID" value="MCG2616111.1"/>
    <property type="molecule type" value="Genomic_DNA"/>
</dbReference>
<dbReference type="Gene3D" id="3.90.1510.10">
    <property type="entry name" value="Glycerate kinase, domain 2"/>
    <property type="match status" value="1"/>
</dbReference>
<dbReference type="InterPro" id="IPR018193">
    <property type="entry name" value="Glyc_kinase_flavodox-like_fold"/>
</dbReference>
<dbReference type="SUPFAM" id="SSF110738">
    <property type="entry name" value="Glycerate kinase I"/>
    <property type="match status" value="1"/>
</dbReference>
<accession>A0ABS9KUU8</accession>
<dbReference type="PANTHER" id="PTHR21599:SF0">
    <property type="entry name" value="GLYCERATE KINASE"/>
    <property type="match status" value="1"/>
</dbReference>
<dbReference type="InterPro" id="IPR004381">
    <property type="entry name" value="Glycerate_kinase"/>
</dbReference>
<dbReference type="Proteomes" id="UP001165367">
    <property type="component" value="Unassembled WGS sequence"/>
</dbReference>
<dbReference type="PIRSF" id="PIRSF006078">
    <property type="entry name" value="GlxK"/>
    <property type="match status" value="1"/>
</dbReference>
<proteinExistence type="inferred from homology"/>
<dbReference type="GO" id="GO:0016301">
    <property type="term" value="F:kinase activity"/>
    <property type="evidence" value="ECO:0007669"/>
    <property type="project" value="UniProtKB-KW"/>
</dbReference>
<keyword evidence="3 4" id="KW-0418">Kinase</keyword>
<dbReference type="NCBIfam" id="TIGR00045">
    <property type="entry name" value="glycerate kinase"/>
    <property type="match status" value="1"/>
</dbReference>
<reference evidence="5" key="1">
    <citation type="submission" date="2022-01" db="EMBL/GenBank/DDBJ databases">
        <authorList>
            <person name="Jo J.-H."/>
            <person name="Im W.-T."/>
        </authorList>
    </citation>
    <scope>NUCLEOTIDE SEQUENCE</scope>
    <source>
        <strain evidence="5">NA20</strain>
    </source>
</reference>
<organism evidence="5 6">
    <name type="scientific">Terrimonas ginsenosidimutans</name>
    <dbReference type="NCBI Taxonomy" id="2908004"/>
    <lineage>
        <taxon>Bacteria</taxon>
        <taxon>Pseudomonadati</taxon>
        <taxon>Bacteroidota</taxon>
        <taxon>Chitinophagia</taxon>
        <taxon>Chitinophagales</taxon>
        <taxon>Chitinophagaceae</taxon>
        <taxon>Terrimonas</taxon>
    </lineage>
</organism>
<evidence type="ECO:0000313" key="6">
    <source>
        <dbReference type="Proteomes" id="UP001165367"/>
    </source>
</evidence>
<dbReference type="PANTHER" id="PTHR21599">
    <property type="entry name" value="GLYCERATE KINASE"/>
    <property type="match status" value="1"/>
</dbReference>
<evidence type="ECO:0000256" key="1">
    <source>
        <dbReference type="ARBA" id="ARBA00006284"/>
    </source>
</evidence>
<dbReference type="Gene3D" id="3.40.50.10350">
    <property type="entry name" value="Glycerate kinase, domain 1"/>
    <property type="match status" value="1"/>
</dbReference>
<gene>
    <name evidence="5" type="ORF">LZZ85_17575</name>
</gene>
<dbReference type="Pfam" id="PF02595">
    <property type="entry name" value="Gly_kinase"/>
    <property type="match status" value="1"/>
</dbReference>
<comment type="caution">
    <text evidence="5">The sequence shown here is derived from an EMBL/GenBank/DDBJ whole genome shotgun (WGS) entry which is preliminary data.</text>
</comment>
<evidence type="ECO:0000256" key="3">
    <source>
        <dbReference type="ARBA" id="ARBA00022777"/>
    </source>
</evidence>
<dbReference type="RefSeq" id="WP_237874649.1">
    <property type="nucleotide sequence ID" value="NZ_JAKLTR010000011.1"/>
</dbReference>
<keyword evidence="2 4" id="KW-0808">Transferase</keyword>